<proteinExistence type="predicted"/>
<reference evidence="1" key="2">
    <citation type="journal article" date="2014" name="ISME J.">
        <title>Microbial stratification in low pH oxic and suboxic macroscopic growths along an acid mine drainage.</title>
        <authorList>
            <person name="Mendez-Garcia C."/>
            <person name="Mesa V."/>
            <person name="Sprenger R.R."/>
            <person name="Richter M."/>
            <person name="Diez M.S."/>
            <person name="Solano J."/>
            <person name="Bargiela R."/>
            <person name="Golyshina O.V."/>
            <person name="Manteca A."/>
            <person name="Ramos J.L."/>
            <person name="Gallego J.R."/>
            <person name="Llorente I."/>
            <person name="Martins Dos Santos V.A."/>
            <person name="Jensen O.N."/>
            <person name="Pelaez A.I."/>
            <person name="Sanchez J."/>
            <person name="Ferrer M."/>
        </authorList>
    </citation>
    <scope>NUCLEOTIDE SEQUENCE</scope>
</reference>
<reference evidence="1" key="1">
    <citation type="submission" date="2013-08" db="EMBL/GenBank/DDBJ databases">
        <authorList>
            <person name="Mendez C."/>
            <person name="Richter M."/>
            <person name="Ferrer M."/>
            <person name="Sanchez J."/>
        </authorList>
    </citation>
    <scope>NUCLEOTIDE SEQUENCE</scope>
</reference>
<accession>T1AT85</accession>
<dbReference type="EMBL" id="AUZY01004351">
    <property type="protein sequence ID" value="EQD63791.1"/>
    <property type="molecule type" value="Genomic_DNA"/>
</dbReference>
<dbReference type="AlphaFoldDB" id="T1AT85"/>
<dbReference type="InterPro" id="IPR014729">
    <property type="entry name" value="Rossmann-like_a/b/a_fold"/>
</dbReference>
<evidence type="ECO:0000313" key="1">
    <source>
        <dbReference type="EMBL" id="EQD63791.1"/>
    </source>
</evidence>
<organism evidence="1">
    <name type="scientific">mine drainage metagenome</name>
    <dbReference type="NCBI Taxonomy" id="410659"/>
    <lineage>
        <taxon>unclassified sequences</taxon>
        <taxon>metagenomes</taxon>
        <taxon>ecological metagenomes</taxon>
    </lineage>
</organism>
<keyword evidence="1" id="KW-0808">Transferase</keyword>
<dbReference type="GO" id="GO:0016779">
    <property type="term" value="F:nucleotidyltransferase activity"/>
    <property type="evidence" value="ECO:0007669"/>
    <property type="project" value="UniProtKB-KW"/>
</dbReference>
<protein>
    <submittedName>
        <fullName evidence="1">Glycerol-3-phosphate cytidylyltransferase</fullName>
    </submittedName>
</protein>
<keyword evidence="1" id="KW-0548">Nucleotidyltransferase</keyword>
<dbReference type="Gene3D" id="3.40.50.620">
    <property type="entry name" value="HUPs"/>
    <property type="match status" value="1"/>
</dbReference>
<comment type="caution">
    <text evidence="1">The sequence shown here is derived from an EMBL/GenBank/DDBJ whole genome shotgun (WGS) entry which is preliminary data.</text>
</comment>
<sequence>ARLQLLSELKLVDHAVLGHEGDIYSTVEEIRPDIITLGYDQLFDADEIRAKCSELGMNVKVVRISRYSESPYKGSSEIKDKLLQIIEDRI</sequence>
<gene>
    <name evidence="1" type="ORF">B1B_06859</name>
</gene>
<feature type="non-terminal residue" evidence="1">
    <location>
        <position position="1"/>
    </location>
</feature>
<name>T1AT85_9ZZZZ</name>